<dbReference type="KEGG" id="mcg:GL4_1344"/>
<evidence type="ECO:0000313" key="2">
    <source>
        <dbReference type="Proteomes" id="UP000031643"/>
    </source>
</evidence>
<reference evidence="1 2" key="1">
    <citation type="submission" date="2014-09" db="EMBL/GenBank/DDBJ databases">
        <title>Genome sequencing of Methyloceanibacter caenitepidi Gela4.</title>
        <authorList>
            <person name="Takeuchi M."/>
            <person name="Susumu S."/>
            <person name="Kamagata Y."/>
            <person name="Oshima K."/>
            <person name="Hattori M."/>
            <person name="Iwasaki W."/>
        </authorList>
    </citation>
    <scope>NUCLEOTIDE SEQUENCE [LARGE SCALE GENOMIC DNA]</scope>
    <source>
        <strain evidence="1 2">Gela4</strain>
    </source>
</reference>
<dbReference type="AlphaFoldDB" id="A0A0A8K2R7"/>
<protein>
    <submittedName>
        <fullName evidence="1">Uncharacterized protein</fullName>
    </submittedName>
</protein>
<organism evidence="1 2">
    <name type="scientific">Methyloceanibacter caenitepidi</name>
    <dbReference type="NCBI Taxonomy" id="1384459"/>
    <lineage>
        <taxon>Bacteria</taxon>
        <taxon>Pseudomonadati</taxon>
        <taxon>Pseudomonadota</taxon>
        <taxon>Alphaproteobacteria</taxon>
        <taxon>Hyphomicrobiales</taxon>
        <taxon>Hyphomicrobiaceae</taxon>
        <taxon>Methyloceanibacter</taxon>
    </lineage>
</organism>
<name>A0A0A8K2R7_9HYPH</name>
<keyword evidence="2" id="KW-1185">Reference proteome</keyword>
<proteinExistence type="predicted"/>
<dbReference type="EMBL" id="AP014648">
    <property type="protein sequence ID" value="BAQ16802.1"/>
    <property type="molecule type" value="Genomic_DNA"/>
</dbReference>
<dbReference type="Proteomes" id="UP000031643">
    <property type="component" value="Chromosome"/>
</dbReference>
<sequence length="40" mass="4628">MLMRFGTFLAPEFCFETLLEFELLGFVTKFSGNKCCETLI</sequence>
<dbReference type="HOGENOM" id="CLU_3292262_0_0_5"/>
<accession>A0A0A8K2R7</accession>
<gene>
    <name evidence="1" type="ORF">GL4_1344</name>
</gene>
<dbReference type="STRING" id="1384459.GL4_1344"/>
<evidence type="ECO:0000313" key="1">
    <source>
        <dbReference type="EMBL" id="BAQ16802.1"/>
    </source>
</evidence>